<dbReference type="OrthoDB" id="4763847at2"/>
<reference evidence="1 2" key="1">
    <citation type="journal article" date="2019" name="Environ. Microbiol.">
        <title>Species interactions and distinct microbial communities in high Arctic permafrost affected cryosols are associated with the CH4 and CO2 gas fluxes.</title>
        <authorList>
            <person name="Altshuler I."/>
            <person name="Hamel J."/>
            <person name="Turney S."/>
            <person name="Magnuson E."/>
            <person name="Levesque R."/>
            <person name="Greer C."/>
            <person name="Whyte L.G."/>
        </authorList>
    </citation>
    <scope>NUCLEOTIDE SEQUENCE [LARGE SCALE GENOMIC DNA]</scope>
    <source>
        <strain evidence="1 2">S5.20</strain>
    </source>
</reference>
<comment type="caution">
    <text evidence="1">The sequence shown here is derived from an EMBL/GenBank/DDBJ whole genome shotgun (WGS) entry which is preliminary data.</text>
</comment>
<gene>
    <name evidence="1" type="ORF">EAH80_12625</name>
</gene>
<dbReference type="GO" id="GO:0009306">
    <property type="term" value="P:protein secretion"/>
    <property type="evidence" value="ECO:0007669"/>
    <property type="project" value="InterPro"/>
</dbReference>
<dbReference type="EMBL" id="RCZG01000004">
    <property type="protein sequence ID" value="TPG34405.1"/>
    <property type="molecule type" value="Genomic_DNA"/>
</dbReference>
<accession>A0A502E9M6</accession>
<dbReference type="Pfam" id="PF10824">
    <property type="entry name" value="T7SS_ESX_EspC"/>
    <property type="match status" value="1"/>
</dbReference>
<evidence type="ECO:0000313" key="2">
    <source>
        <dbReference type="Proteomes" id="UP000320095"/>
    </source>
</evidence>
<sequence>MGENESAYVDVEALLDLAGRCDTVAEMVDGLARTHLGRLMFDGAVAGRDYIGRGDAVRRAVDAVVDPVHVWSRAMREIASALRTSTGRYAEADALSATRLG</sequence>
<name>A0A502E9M6_9MYCO</name>
<organism evidence="1 2">
    <name type="scientific">Mycolicibacterium hodleri</name>
    <dbReference type="NCBI Taxonomy" id="49897"/>
    <lineage>
        <taxon>Bacteria</taxon>
        <taxon>Bacillati</taxon>
        <taxon>Actinomycetota</taxon>
        <taxon>Actinomycetes</taxon>
        <taxon>Mycobacteriales</taxon>
        <taxon>Mycobacteriaceae</taxon>
        <taxon>Mycolicibacterium</taxon>
    </lineage>
</organism>
<dbReference type="RefSeq" id="WP_140691013.1">
    <property type="nucleotide sequence ID" value="NZ_RCZG01000004.1"/>
</dbReference>
<proteinExistence type="predicted"/>
<dbReference type="InterPro" id="IPR022536">
    <property type="entry name" value="EspC"/>
</dbReference>
<dbReference type="AlphaFoldDB" id="A0A502E9M6"/>
<keyword evidence="2" id="KW-1185">Reference proteome</keyword>
<evidence type="ECO:0000313" key="1">
    <source>
        <dbReference type="EMBL" id="TPG34405.1"/>
    </source>
</evidence>
<protein>
    <submittedName>
        <fullName evidence="1">ESX-1 secretion-associated protein</fullName>
    </submittedName>
</protein>
<dbReference type="Proteomes" id="UP000320095">
    <property type="component" value="Unassembled WGS sequence"/>
</dbReference>